<dbReference type="InterPro" id="IPR012338">
    <property type="entry name" value="Beta-lactam/transpept-like"/>
</dbReference>
<dbReference type="Proteomes" id="UP000562254">
    <property type="component" value="Unassembled WGS sequence"/>
</dbReference>
<evidence type="ECO:0000259" key="1">
    <source>
        <dbReference type="Pfam" id="PF00144"/>
    </source>
</evidence>
<name>A0A840XUM0_9PROT</name>
<dbReference type="RefSeq" id="WP_184485013.1">
    <property type="nucleotide sequence ID" value="NZ_JAAEDJ010000035.1"/>
</dbReference>
<dbReference type="Pfam" id="PF00144">
    <property type="entry name" value="Beta-lactamase"/>
    <property type="match status" value="1"/>
</dbReference>
<dbReference type="InterPro" id="IPR001466">
    <property type="entry name" value="Beta-lactam-related"/>
</dbReference>
<comment type="caution">
    <text evidence="2">The sequence shown here is derived from an EMBL/GenBank/DDBJ whole genome shotgun (WGS) entry which is preliminary data.</text>
</comment>
<dbReference type="PANTHER" id="PTHR43283">
    <property type="entry name" value="BETA-LACTAMASE-RELATED"/>
    <property type="match status" value="1"/>
</dbReference>
<proteinExistence type="predicted"/>
<accession>A0A840XUM0</accession>
<feature type="domain" description="Beta-lactamase-related" evidence="1">
    <location>
        <begin position="33"/>
        <end position="397"/>
    </location>
</feature>
<dbReference type="EMBL" id="JACIJE010000006">
    <property type="protein sequence ID" value="MBB5690339.1"/>
    <property type="molecule type" value="Genomic_DNA"/>
</dbReference>
<dbReference type="PANTHER" id="PTHR43283:SF3">
    <property type="entry name" value="BETA-LACTAMASE FAMILY PROTEIN (AFU_ORTHOLOGUE AFUA_5G07500)"/>
    <property type="match status" value="1"/>
</dbReference>
<reference evidence="2 3" key="1">
    <citation type="submission" date="2020-08" db="EMBL/GenBank/DDBJ databases">
        <title>Genomic Encyclopedia of Type Strains, Phase IV (KMG-IV): sequencing the most valuable type-strain genomes for metagenomic binning, comparative biology and taxonomic classification.</title>
        <authorList>
            <person name="Goeker M."/>
        </authorList>
    </citation>
    <scope>NUCLEOTIDE SEQUENCE [LARGE SCALE GENOMIC DNA]</scope>
    <source>
        <strain evidence="2 3">DSM 25895</strain>
    </source>
</reference>
<evidence type="ECO:0000313" key="3">
    <source>
        <dbReference type="Proteomes" id="UP000562254"/>
    </source>
</evidence>
<sequence>MSVIETDTPPLPPARPEAVGMSSARLARIRPALEREVAEGRLPGAVVAIAREGRLVHLEAAGFLDAEARVPMRADAIFAIASMTKPVCGVAALSLVEEGRLLLSDPVGAYVPPLMEMQVARPTPRMLSGEGPIELEPQRRPMTVQDAARHTTGFVYGGGFGGTAAHRANPGSSLTVAREHDAESLAAALAATPLRHHPGEAWEYGFSTDVLGLVAQAVAGCSLGTLMRERIFAPLGMEETGYVLPAEKAHRFAKALPRCPLTGAPQSVAAPLAPPRLEVGGAGLVSTAADYLRFAEMLRAGGRLGAARVLSPATVRWMGSDHLQGIEGGPDRMDPGLAGYGFGLTVAVRRHPGGSAFMGAPGAFGWSGVFGTFFWVDPAERLAVVLMAHAPGEMRLRYRRLVNMLAYQALDA</sequence>
<keyword evidence="3" id="KW-1185">Reference proteome</keyword>
<gene>
    <name evidence="2" type="ORF">FHS88_002472</name>
</gene>
<evidence type="ECO:0000313" key="2">
    <source>
        <dbReference type="EMBL" id="MBB5690339.1"/>
    </source>
</evidence>
<dbReference type="Gene3D" id="3.40.710.10">
    <property type="entry name" value="DD-peptidase/beta-lactamase superfamily"/>
    <property type="match status" value="1"/>
</dbReference>
<dbReference type="SUPFAM" id="SSF56601">
    <property type="entry name" value="beta-lactamase/transpeptidase-like"/>
    <property type="match status" value="1"/>
</dbReference>
<dbReference type="InterPro" id="IPR050789">
    <property type="entry name" value="Diverse_Enzym_Activities"/>
</dbReference>
<organism evidence="2 3">
    <name type="scientific">Neoroseomonas alkaliterrae</name>
    <dbReference type="NCBI Taxonomy" id="1452450"/>
    <lineage>
        <taxon>Bacteria</taxon>
        <taxon>Pseudomonadati</taxon>
        <taxon>Pseudomonadota</taxon>
        <taxon>Alphaproteobacteria</taxon>
        <taxon>Acetobacterales</taxon>
        <taxon>Acetobacteraceae</taxon>
        <taxon>Neoroseomonas</taxon>
    </lineage>
</organism>
<protein>
    <submittedName>
        <fullName evidence="2">CubicO group peptidase (Beta-lactamase class C family)</fullName>
    </submittedName>
</protein>
<dbReference type="AlphaFoldDB" id="A0A840XUM0"/>